<dbReference type="Gene3D" id="3.40.50.300">
    <property type="entry name" value="P-loop containing nucleotide triphosphate hydrolases"/>
    <property type="match status" value="1"/>
</dbReference>
<keyword evidence="7" id="KW-0819">tRNA processing</keyword>
<dbReference type="PANTHER" id="PTHR12896:SF1">
    <property type="entry name" value="ELONGATOR COMPLEX PROTEIN 4"/>
    <property type="match status" value="1"/>
</dbReference>
<evidence type="ECO:0000256" key="4">
    <source>
        <dbReference type="ARBA" id="ARBA00007573"/>
    </source>
</evidence>
<dbReference type="PANTHER" id="PTHR12896">
    <property type="entry name" value="PAX6 NEIGHBOR PROTEIN PAXNEB"/>
    <property type="match status" value="1"/>
</dbReference>
<feature type="region of interest" description="Disordered" evidence="9">
    <location>
        <begin position="330"/>
        <end position="355"/>
    </location>
</feature>
<accession>A0A1B6C7T9</accession>
<comment type="similarity">
    <text evidence="4">Belongs to the ELP4 family.</text>
</comment>
<comment type="pathway">
    <text evidence="3">tRNA modification; 5-methoxycarbonylmethyl-2-thiouridine-tRNA biosynthesis.</text>
</comment>
<dbReference type="Pfam" id="PF05625">
    <property type="entry name" value="PAXNEB"/>
    <property type="match status" value="1"/>
</dbReference>
<evidence type="ECO:0000256" key="5">
    <source>
        <dbReference type="ARBA" id="ARBA00020265"/>
    </source>
</evidence>
<keyword evidence="6" id="KW-0963">Cytoplasm</keyword>
<dbReference type="AlphaFoldDB" id="A0A1B6C7T9"/>
<reference evidence="10" key="1">
    <citation type="submission" date="2015-12" db="EMBL/GenBank/DDBJ databases">
        <title>De novo transcriptome assembly of four potential Pierce s Disease insect vectors from Arizona vineyards.</title>
        <authorList>
            <person name="Tassone E.E."/>
        </authorList>
    </citation>
    <scope>NUCLEOTIDE SEQUENCE</scope>
</reference>
<comment type="subcellular location">
    <subcellularLocation>
        <location evidence="2">Cytoplasm</location>
    </subcellularLocation>
    <subcellularLocation>
        <location evidence="1">Nucleus</location>
    </subcellularLocation>
</comment>
<proteinExistence type="inferred from homology"/>
<evidence type="ECO:0000256" key="2">
    <source>
        <dbReference type="ARBA" id="ARBA00004496"/>
    </source>
</evidence>
<evidence type="ECO:0000256" key="8">
    <source>
        <dbReference type="ARBA" id="ARBA00023242"/>
    </source>
</evidence>
<dbReference type="InterPro" id="IPR027417">
    <property type="entry name" value="P-loop_NTPase"/>
</dbReference>
<dbReference type="GO" id="GO:0033588">
    <property type="term" value="C:elongator holoenzyme complex"/>
    <property type="evidence" value="ECO:0007669"/>
    <property type="project" value="InterPro"/>
</dbReference>
<dbReference type="GO" id="GO:0002098">
    <property type="term" value="P:tRNA wobble uridine modification"/>
    <property type="evidence" value="ECO:0007669"/>
    <property type="project" value="InterPro"/>
</dbReference>
<dbReference type="UniPathway" id="UPA00988"/>
<gene>
    <name evidence="10" type="ORF">g.4883</name>
</gene>
<protein>
    <recommendedName>
        <fullName evidence="5">Elongator complex protein 4</fullName>
    </recommendedName>
</protein>
<evidence type="ECO:0000256" key="6">
    <source>
        <dbReference type="ARBA" id="ARBA00022490"/>
    </source>
</evidence>
<name>A0A1B6C7T9_9HEMI</name>
<dbReference type="GO" id="GO:0005737">
    <property type="term" value="C:cytoplasm"/>
    <property type="evidence" value="ECO:0007669"/>
    <property type="project" value="UniProtKB-SubCell"/>
</dbReference>
<dbReference type="CDD" id="cd19494">
    <property type="entry name" value="Elp4"/>
    <property type="match status" value="1"/>
</dbReference>
<keyword evidence="8" id="KW-0539">Nucleus</keyword>
<evidence type="ECO:0000313" key="10">
    <source>
        <dbReference type="EMBL" id="JAS09577.1"/>
    </source>
</evidence>
<evidence type="ECO:0000256" key="9">
    <source>
        <dbReference type="SAM" id="MobiDB-lite"/>
    </source>
</evidence>
<dbReference type="InterPro" id="IPR008728">
    <property type="entry name" value="Elongator_complex_protein_4"/>
</dbReference>
<dbReference type="EMBL" id="GEDC01027721">
    <property type="protein sequence ID" value="JAS09577.1"/>
    <property type="molecule type" value="Transcribed_RNA"/>
</dbReference>
<organism evidence="10">
    <name type="scientific">Clastoptera arizonana</name>
    <name type="common">Arizona spittle bug</name>
    <dbReference type="NCBI Taxonomy" id="38151"/>
    <lineage>
        <taxon>Eukaryota</taxon>
        <taxon>Metazoa</taxon>
        <taxon>Ecdysozoa</taxon>
        <taxon>Arthropoda</taxon>
        <taxon>Hexapoda</taxon>
        <taxon>Insecta</taxon>
        <taxon>Pterygota</taxon>
        <taxon>Neoptera</taxon>
        <taxon>Paraneoptera</taxon>
        <taxon>Hemiptera</taxon>
        <taxon>Auchenorrhyncha</taxon>
        <taxon>Cercopoidea</taxon>
        <taxon>Clastopteridae</taxon>
        <taxon>Clastoptera</taxon>
    </lineage>
</organism>
<dbReference type="GO" id="GO:0008023">
    <property type="term" value="C:transcription elongation factor complex"/>
    <property type="evidence" value="ECO:0007669"/>
    <property type="project" value="TreeGrafter"/>
</dbReference>
<feature type="compositionally biased region" description="Polar residues" evidence="9">
    <location>
        <begin position="344"/>
        <end position="355"/>
    </location>
</feature>
<sequence>MFASGSLKFQIKEKRQFQNIPGTRHSASKASLLLSSGIVSFDYILGGGIPVGSVLLIEEDDNGVFSRLVVKYFLAEGIACEHGLYVASLDCDANQLVSELPTPVDSDPEHNPNYGQSSGQDLKIAWRYKDIPAVQSSPTLSGTSFGRNFDLTVTVPKDVLLNREIACWPHDRESNEDPYHSVLQQLQYWIIQHGHSTEGQARKTVLRVAIHSLGSPLWPDADSKLPRFFYCLKAIMRSAYAACVVTIPSRLLQKSTVDHCEHLSDNAVLLESLANNPNPLFSEYSGLLKLCKLSAINTLATHVPETRDWAFKLRKRRFIIEKLHLPPELEESNQREQDDGASFSCGSKSSNKFDF</sequence>
<evidence type="ECO:0000256" key="1">
    <source>
        <dbReference type="ARBA" id="ARBA00004123"/>
    </source>
</evidence>
<evidence type="ECO:0000256" key="3">
    <source>
        <dbReference type="ARBA" id="ARBA00005043"/>
    </source>
</evidence>
<evidence type="ECO:0000256" key="7">
    <source>
        <dbReference type="ARBA" id="ARBA00022694"/>
    </source>
</evidence>